<dbReference type="EMBL" id="JAEHOH010000015">
    <property type="protein sequence ID" value="MBK0419669.1"/>
    <property type="molecule type" value="Genomic_DNA"/>
</dbReference>
<evidence type="ECO:0000256" key="1">
    <source>
        <dbReference type="ARBA" id="ARBA00006479"/>
    </source>
</evidence>
<dbReference type="Pfam" id="PF00480">
    <property type="entry name" value="ROK"/>
    <property type="match status" value="1"/>
</dbReference>
<proteinExistence type="inferred from homology"/>
<evidence type="ECO:0000313" key="3">
    <source>
        <dbReference type="Proteomes" id="UP000608530"/>
    </source>
</evidence>
<accession>A0A934Q7G9</accession>
<name>A0A934Q7G9_9MICO</name>
<protein>
    <submittedName>
        <fullName evidence="2">ROK family protein</fullName>
    </submittedName>
</protein>
<dbReference type="PANTHER" id="PTHR18964">
    <property type="entry name" value="ROK (REPRESSOR, ORF, KINASE) FAMILY"/>
    <property type="match status" value="1"/>
</dbReference>
<dbReference type="InterPro" id="IPR043129">
    <property type="entry name" value="ATPase_NBD"/>
</dbReference>
<dbReference type="NCBIfam" id="NF045942">
    <property type="entry name" value="PolPhglucPhase"/>
    <property type="match status" value="1"/>
</dbReference>
<reference evidence="2" key="1">
    <citation type="submission" date="2020-12" db="EMBL/GenBank/DDBJ databases">
        <title>Leucobacter sp. CAS1, isolated from Chromium sludge.</title>
        <authorList>
            <person name="Xu Z."/>
        </authorList>
    </citation>
    <scope>NUCLEOTIDE SEQUENCE</scope>
    <source>
        <strain evidence="2">CSA1</strain>
    </source>
</reference>
<dbReference type="CDD" id="cd24058">
    <property type="entry name" value="ASKHA_NBD_ROK_PPGK"/>
    <property type="match status" value="1"/>
</dbReference>
<dbReference type="PANTHER" id="PTHR18964:SF146">
    <property type="entry name" value="POLYPHOSPHATE GLUCOKINASE"/>
    <property type="match status" value="1"/>
</dbReference>
<dbReference type="Proteomes" id="UP000608530">
    <property type="component" value="Unassembled WGS sequence"/>
</dbReference>
<comment type="caution">
    <text evidence="2">The sequence shown here is derived from an EMBL/GenBank/DDBJ whole genome shotgun (WGS) entry which is preliminary data.</text>
</comment>
<gene>
    <name evidence="2" type="ORF">JD276_11555</name>
</gene>
<comment type="similarity">
    <text evidence="1">Belongs to the ROK (NagC/XylR) family.</text>
</comment>
<dbReference type="InterPro" id="IPR000600">
    <property type="entry name" value="ROK"/>
</dbReference>
<dbReference type="Gene3D" id="3.30.420.40">
    <property type="match status" value="2"/>
</dbReference>
<dbReference type="AlphaFoldDB" id="A0A934Q7G9"/>
<evidence type="ECO:0000313" key="2">
    <source>
        <dbReference type="EMBL" id="MBK0419669.1"/>
    </source>
</evidence>
<dbReference type="SUPFAM" id="SSF53067">
    <property type="entry name" value="Actin-like ATPase domain"/>
    <property type="match status" value="1"/>
</dbReference>
<keyword evidence="3" id="KW-1185">Reference proteome</keyword>
<sequence>MSHHSSGNAKRIPAIGIDVGGTGIKGAGVDPATGERLTKRHRVETPQGGAPDAIAAAVAAMVAGIRDELAERELLDRTLVPKIGVTLPGVVQRGIMRTAANIDKRWIDTDAEALLTAAVGAPCLVVNDADAAGMAETEFGAARGQHGVTMVLTFGTGIGTALIHDGRLVPNFELGHLQLNGQLDYERFASPKNIEREGITIADWAARVAPYLAHLEFVCRPDLFVIGGSISKSSDEYLPFEHVTTPVVPAHFRNNAGIVGAAALAAAAG</sequence>
<dbReference type="RefSeq" id="WP_200115809.1">
    <property type="nucleotide sequence ID" value="NZ_JAEHOH010000015.1"/>
</dbReference>
<organism evidence="2 3">
    <name type="scientific">Leucobacter chromiisoli</name>
    <dbReference type="NCBI Taxonomy" id="2796471"/>
    <lineage>
        <taxon>Bacteria</taxon>
        <taxon>Bacillati</taxon>
        <taxon>Actinomycetota</taxon>
        <taxon>Actinomycetes</taxon>
        <taxon>Micrococcales</taxon>
        <taxon>Microbacteriaceae</taxon>
        <taxon>Leucobacter</taxon>
    </lineage>
</organism>